<dbReference type="SUPFAM" id="SSF48498">
    <property type="entry name" value="Tetracyclin repressor-like, C-terminal domain"/>
    <property type="match status" value="1"/>
</dbReference>
<organism evidence="6 7">
    <name type="scientific">Paraburkholderia silvatlantica</name>
    <dbReference type="NCBI Taxonomy" id="321895"/>
    <lineage>
        <taxon>Bacteria</taxon>
        <taxon>Pseudomonadati</taxon>
        <taxon>Pseudomonadota</taxon>
        <taxon>Betaproteobacteria</taxon>
        <taxon>Burkholderiales</taxon>
        <taxon>Burkholderiaceae</taxon>
        <taxon>Paraburkholderia</taxon>
    </lineage>
</organism>
<gene>
    <name evidence="6" type="ORF">FHX59_001025</name>
</gene>
<dbReference type="InterPro" id="IPR001647">
    <property type="entry name" value="HTH_TetR"/>
</dbReference>
<dbReference type="RefSeq" id="WP_110382960.1">
    <property type="nucleotide sequence ID" value="NZ_JACHVZ010000003.1"/>
</dbReference>
<dbReference type="InterPro" id="IPR009057">
    <property type="entry name" value="Homeodomain-like_sf"/>
</dbReference>
<dbReference type="InterPro" id="IPR050109">
    <property type="entry name" value="HTH-type_TetR-like_transc_reg"/>
</dbReference>
<dbReference type="InterPro" id="IPR036271">
    <property type="entry name" value="Tet_transcr_reg_TetR-rel_C_sf"/>
</dbReference>
<keyword evidence="3" id="KW-0804">Transcription</keyword>
<protein>
    <submittedName>
        <fullName evidence="6">AcrR family transcriptional regulator</fullName>
    </submittedName>
</protein>
<evidence type="ECO:0000313" key="6">
    <source>
        <dbReference type="EMBL" id="MBB2926616.1"/>
    </source>
</evidence>
<reference evidence="6 7" key="1">
    <citation type="submission" date="2020-08" db="EMBL/GenBank/DDBJ databases">
        <title>Genomic Encyclopedia of Type Strains, Phase IV (KMG-V): Genome sequencing to study the core and pangenomes of soil and plant-associated prokaryotes.</title>
        <authorList>
            <person name="Whitman W."/>
        </authorList>
    </citation>
    <scope>NUCLEOTIDE SEQUENCE [LARGE SCALE GENOMIC DNA]</scope>
    <source>
        <strain evidence="6 7">SRMrh-85</strain>
    </source>
</reference>
<dbReference type="PRINTS" id="PR00455">
    <property type="entry name" value="HTHTETR"/>
</dbReference>
<accession>A0ABR6FGR4</accession>
<dbReference type="PANTHER" id="PTHR30055">
    <property type="entry name" value="HTH-TYPE TRANSCRIPTIONAL REGULATOR RUTR"/>
    <property type="match status" value="1"/>
</dbReference>
<evidence type="ECO:0000256" key="1">
    <source>
        <dbReference type="ARBA" id="ARBA00023015"/>
    </source>
</evidence>
<keyword evidence="1" id="KW-0805">Transcription regulation</keyword>
<feature type="domain" description="HTH tetR-type" evidence="5">
    <location>
        <begin position="14"/>
        <end position="74"/>
    </location>
</feature>
<dbReference type="Gene3D" id="1.10.357.10">
    <property type="entry name" value="Tetracycline Repressor, domain 2"/>
    <property type="match status" value="1"/>
</dbReference>
<dbReference type="PROSITE" id="PS50977">
    <property type="entry name" value="HTH_TETR_2"/>
    <property type="match status" value="1"/>
</dbReference>
<evidence type="ECO:0000256" key="4">
    <source>
        <dbReference type="PROSITE-ProRule" id="PRU00335"/>
    </source>
</evidence>
<comment type="caution">
    <text evidence="6">The sequence shown here is derived from an EMBL/GenBank/DDBJ whole genome shotgun (WGS) entry which is preliminary data.</text>
</comment>
<dbReference type="EMBL" id="JACHVZ010000003">
    <property type="protein sequence ID" value="MBB2926616.1"/>
    <property type="molecule type" value="Genomic_DNA"/>
</dbReference>
<evidence type="ECO:0000313" key="7">
    <source>
        <dbReference type="Proteomes" id="UP000533533"/>
    </source>
</evidence>
<evidence type="ECO:0000256" key="2">
    <source>
        <dbReference type="ARBA" id="ARBA00023125"/>
    </source>
</evidence>
<evidence type="ECO:0000259" key="5">
    <source>
        <dbReference type="PROSITE" id="PS50977"/>
    </source>
</evidence>
<feature type="DNA-binding region" description="H-T-H motif" evidence="4">
    <location>
        <begin position="37"/>
        <end position="56"/>
    </location>
</feature>
<dbReference type="SUPFAM" id="SSF46689">
    <property type="entry name" value="Homeodomain-like"/>
    <property type="match status" value="1"/>
</dbReference>
<dbReference type="Proteomes" id="UP000533533">
    <property type="component" value="Unassembled WGS sequence"/>
</dbReference>
<keyword evidence="2 4" id="KW-0238">DNA-binding</keyword>
<keyword evidence="7" id="KW-1185">Reference proteome</keyword>
<name>A0ABR6FGR4_9BURK</name>
<proteinExistence type="predicted"/>
<dbReference type="PANTHER" id="PTHR30055:SF234">
    <property type="entry name" value="HTH-TYPE TRANSCRIPTIONAL REGULATOR BETI"/>
    <property type="match status" value="1"/>
</dbReference>
<evidence type="ECO:0000256" key="3">
    <source>
        <dbReference type="ARBA" id="ARBA00023163"/>
    </source>
</evidence>
<sequence>MDQANTIEESENGPNARQRILVCAAGLLTDGGREALTTRAVASAAGVQQPTIYRLFGDKDALLDAVAEYGFLAYLKQKSPDEPGQDPVDALRAGWDLHVGFGLANPAIFSIMYGDPRPGKTSPAAAKAVDFLRRRMRLLAASGRLRVSEERAANLIRAGGCGTVFTLLAMPEGERDIDLSIVAREAVLAAIITQTPQWKASGAVSAAIALRATLPETTALTTSEQQLLSEWLARIAAPGGGAS</sequence>
<dbReference type="Pfam" id="PF00440">
    <property type="entry name" value="TetR_N"/>
    <property type="match status" value="1"/>
</dbReference>